<evidence type="ECO:0000313" key="2">
    <source>
        <dbReference type="Proteomes" id="UP000031572"/>
    </source>
</evidence>
<name>A0A0C2BJB5_9BURK</name>
<dbReference type="AlphaFoldDB" id="A0A0C2BJB5"/>
<protein>
    <submittedName>
        <fullName evidence="1">Uncharacterized protein</fullName>
    </submittedName>
</protein>
<keyword evidence="2" id="KW-1185">Reference proteome</keyword>
<reference evidence="1 2" key="1">
    <citation type="submission" date="2014-12" db="EMBL/GenBank/DDBJ databases">
        <title>Denitrispirillum autotrophicum gen. nov., sp. nov., Denitrifying, Facultatively Autotrophic Bacteria Isolated from Rice Paddy Soil.</title>
        <authorList>
            <person name="Ishii S."/>
            <person name="Ashida N."/>
            <person name="Ohno H."/>
            <person name="Otsuka S."/>
            <person name="Yokota A."/>
            <person name="Senoo K."/>
        </authorList>
    </citation>
    <scope>NUCLEOTIDE SEQUENCE [LARGE SCALE GENOMIC DNA]</scope>
    <source>
        <strain evidence="1 2">TSA66</strain>
    </source>
</reference>
<dbReference type="EMBL" id="JWJG01000028">
    <property type="protein sequence ID" value="KIF80089.1"/>
    <property type="molecule type" value="Genomic_DNA"/>
</dbReference>
<proteinExistence type="predicted"/>
<organism evidence="1 2">
    <name type="scientific">Noviherbaspirillum autotrophicum</name>
    <dbReference type="NCBI Taxonomy" id="709839"/>
    <lineage>
        <taxon>Bacteria</taxon>
        <taxon>Pseudomonadati</taxon>
        <taxon>Pseudomonadota</taxon>
        <taxon>Betaproteobacteria</taxon>
        <taxon>Burkholderiales</taxon>
        <taxon>Oxalobacteraceae</taxon>
        <taxon>Noviherbaspirillum</taxon>
    </lineage>
</organism>
<evidence type="ECO:0000313" key="1">
    <source>
        <dbReference type="EMBL" id="KIF80089.1"/>
    </source>
</evidence>
<dbReference type="Proteomes" id="UP000031572">
    <property type="component" value="Unassembled WGS sequence"/>
</dbReference>
<sequence>MTLLTAPCAASGAGFESPQGFANGFPMRMFLGESCGVHAAPAPGRVMWINVCNDPADES</sequence>
<accession>A0A0C2BJB5</accession>
<dbReference type="RefSeq" id="WP_040039001.1">
    <property type="nucleotide sequence ID" value="NZ_JWJG01000028.1"/>
</dbReference>
<gene>
    <name evidence="1" type="ORF">TSA66_03555</name>
</gene>
<comment type="caution">
    <text evidence="1">The sequence shown here is derived from an EMBL/GenBank/DDBJ whole genome shotgun (WGS) entry which is preliminary data.</text>
</comment>